<gene>
    <name evidence="1" type="primary">WBGene00277467</name>
</gene>
<name>A0A2A6CTX0_PRIPA</name>
<proteinExistence type="predicted"/>
<dbReference type="AlphaFoldDB" id="A0A2A6CTX0"/>
<reference evidence="1" key="2">
    <citation type="submission" date="2022-06" db="UniProtKB">
        <authorList>
            <consortium name="EnsemblMetazoa"/>
        </authorList>
    </citation>
    <scope>IDENTIFICATION</scope>
    <source>
        <strain evidence="1">PS312</strain>
    </source>
</reference>
<keyword evidence="2" id="KW-1185">Reference proteome</keyword>
<organism evidence="1 2">
    <name type="scientific">Pristionchus pacificus</name>
    <name type="common">Parasitic nematode worm</name>
    <dbReference type="NCBI Taxonomy" id="54126"/>
    <lineage>
        <taxon>Eukaryota</taxon>
        <taxon>Metazoa</taxon>
        <taxon>Ecdysozoa</taxon>
        <taxon>Nematoda</taxon>
        <taxon>Chromadorea</taxon>
        <taxon>Rhabditida</taxon>
        <taxon>Rhabditina</taxon>
        <taxon>Diplogasteromorpha</taxon>
        <taxon>Diplogasteroidea</taxon>
        <taxon>Neodiplogasteridae</taxon>
        <taxon>Pristionchus</taxon>
    </lineage>
</organism>
<sequence>MAEEDAHRLALVFVRHQTGGRRIEVLRGIWIDVKPEIREMPHRPLLSFRRSLLVVLRAQLINGGEDPQVHYSSHTLVLLKSNQIVTVSCCSSK</sequence>
<accession>A0A8R1URP2</accession>
<dbReference type="Proteomes" id="UP000005239">
    <property type="component" value="Unassembled WGS sequence"/>
</dbReference>
<dbReference type="EnsemblMetazoa" id="PPA39098.1">
    <property type="protein sequence ID" value="PPA39098.1"/>
    <property type="gene ID" value="WBGene00277467"/>
</dbReference>
<reference evidence="2" key="1">
    <citation type="journal article" date="2008" name="Nat. Genet.">
        <title>The Pristionchus pacificus genome provides a unique perspective on nematode lifestyle and parasitism.</title>
        <authorList>
            <person name="Dieterich C."/>
            <person name="Clifton S.W."/>
            <person name="Schuster L.N."/>
            <person name="Chinwalla A."/>
            <person name="Delehaunty K."/>
            <person name="Dinkelacker I."/>
            <person name="Fulton L."/>
            <person name="Fulton R."/>
            <person name="Godfrey J."/>
            <person name="Minx P."/>
            <person name="Mitreva M."/>
            <person name="Roeseler W."/>
            <person name="Tian H."/>
            <person name="Witte H."/>
            <person name="Yang S.P."/>
            <person name="Wilson R.K."/>
            <person name="Sommer R.J."/>
        </authorList>
    </citation>
    <scope>NUCLEOTIDE SEQUENCE [LARGE SCALE GENOMIC DNA]</scope>
    <source>
        <strain evidence="2">PS312</strain>
    </source>
</reference>
<accession>A0A2A6CTX0</accession>
<evidence type="ECO:0000313" key="2">
    <source>
        <dbReference type="Proteomes" id="UP000005239"/>
    </source>
</evidence>
<protein>
    <submittedName>
        <fullName evidence="1">Uncharacterized protein</fullName>
    </submittedName>
</protein>
<evidence type="ECO:0000313" key="1">
    <source>
        <dbReference type="EnsemblMetazoa" id="PPA39098.1"/>
    </source>
</evidence>